<gene>
    <name evidence="2" type="ORF">BN1708_020556</name>
</gene>
<dbReference type="EMBL" id="CVQH01025556">
    <property type="protein sequence ID" value="CRK38530.1"/>
    <property type="molecule type" value="Genomic_DNA"/>
</dbReference>
<dbReference type="AlphaFoldDB" id="A0A0G4MWX6"/>
<accession>A0A0G4MWX6</accession>
<sequence length="32" mass="3983">SRRWPQGHPNLGLPRPERHDHLWRPAPLRHRR</sequence>
<organism evidence="2 3">
    <name type="scientific">Verticillium longisporum</name>
    <name type="common">Verticillium dahliae var. longisporum</name>
    <dbReference type="NCBI Taxonomy" id="100787"/>
    <lineage>
        <taxon>Eukaryota</taxon>
        <taxon>Fungi</taxon>
        <taxon>Dikarya</taxon>
        <taxon>Ascomycota</taxon>
        <taxon>Pezizomycotina</taxon>
        <taxon>Sordariomycetes</taxon>
        <taxon>Hypocreomycetidae</taxon>
        <taxon>Glomerellales</taxon>
        <taxon>Plectosphaerellaceae</taxon>
        <taxon>Verticillium</taxon>
    </lineage>
</organism>
<feature type="non-terminal residue" evidence="2">
    <location>
        <position position="1"/>
    </location>
</feature>
<proteinExistence type="predicted"/>
<dbReference type="Proteomes" id="UP000044602">
    <property type="component" value="Unassembled WGS sequence"/>
</dbReference>
<keyword evidence="3" id="KW-1185">Reference proteome</keyword>
<protein>
    <submittedName>
        <fullName evidence="2">Uncharacterized protein</fullName>
    </submittedName>
</protein>
<evidence type="ECO:0000313" key="2">
    <source>
        <dbReference type="EMBL" id="CRK38530.1"/>
    </source>
</evidence>
<name>A0A0G4MWX6_VERLO</name>
<evidence type="ECO:0000313" key="3">
    <source>
        <dbReference type="Proteomes" id="UP000044602"/>
    </source>
</evidence>
<feature type="region of interest" description="Disordered" evidence="1">
    <location>
        <begin position="1"/>
        <end position="32"/>
    </location>
</feature>
<reference evidence="2 3" key="1">
    <citation type="submission" date="2015-05" db="EMBL/GenBank/DDBJ databases">
        <authorList>
            <person name="Wang D.B."/>
            <person name="Wang M."/>
        </authorList>
    </citation>
    <scope>NUCLEOTIDE SEQUENCE [LARGE SCALE GENOMIC DNA]</scope>
    <source>
        <strain evidence="2">VL1</strain>
    </source>
</reference>
<evidence type="ECO:0000256" key="1">
    <source>
        <dbReference type="SAM" id="MobiDB-lite"/>
    </source>
</evidence>